<accession>G7DVE4</accession>
<dbReference type="Proteomes" id="UP000009131">
    <property type="component" value="Unassembled WGS sequence"/>
</dbReference>
<dbReference type="InterPro" id="IPR036291">
    <property type="entry name" value="NAD(P)-bd_dom_sf"/>
</dbReference>
<dbReference type="Pfam" id="PF19037">
    <property type="entry name" value="Fuz_longin_2"/>
    <property type="match status" value="1"/>
</dbReference>
<dbReference type="GO" id="GO:0000329">
    <property type="term" value="C:fungal-type vacuole membrane"/>
    <property type="evidence" value="ECO:0007669"/>
    <property type="project" value="TreeGrafter"/>
</dbReference>
<evidence type="ECO:0000259" key="8">
    <source>
        <dbReference type="Pfam" id="PF19038"/>
    </source>
</evidence>
<feature type="compositionally biased region" description="Polar residues" evidence="5">
    <location>
        <begin position="404"/>
        <end position="422"/>
    </location>
</feature>
<proteinExistence type="predicted"/>
<dbReference type="PANTHER" id="PTHR13027:SF7">
    <property type="entry name" value="VACUOLAR FUSION PROTEIN MON1 HOMOLOG"/>
    <property type="match status" value="1"/>
</dbReference>
<dbReference type="eggNOG" id="KOG1208">
    <property type="taxonomic scope" value="Eukaryota"/>
</dbReference>
<dbReference type="InterPro" id="IPR043970">
    <property type="entry name" value="FUZ/MON1/HPS1_longin_3"/>
</dbReference>
<evidence type="ECO:0000259" key="6">
    <source>
        <dbReference type="Pfam" id="PF19036"/>
    </source>
</evidence>
<dbReference type="eggNOG" id="KOG0997">
    <property type="taxonomic scope" value="Eukaryota"/>
</dbReference>
<sequence length="973" mass="106076">MAHSFGAKTTAEEVARKFKDRIAGRYILVTGASKGGLGFECARVLAQFAPALVILAGRSLDKMQDAISAIREETPNAKLQALELDLASLSQVNQAGQSIVDNHDIPRIDTLFNNAAVMAVRTYKTTADGTELQFGTNHVGHFAFTLKILPKILASASPRIINVSSTGHLAGNVRFEDYNFSNGKEYERWAGYAQAKTANILFTVGLAKRYKQLSSFALHPGGIHTPLQREFDEADIAGFRAKYNAYNEDGSPNLDSGVWKTLSEGTATHIVAAFDPEIESASPAYLVDCRLANGQAKEYALDDANADRLWELSQKLIRDKTVDGLMGQRDAPEESAKQSVSVTPSKTRARPRLLSSASTASGKGLVARSEVTASIAASEYAGAQTPSPSKKAHIGLGLPPASPVGSSHTSANRTLSRSSSANDIIPKRTIRRQTSRILFDSGTSAGSTVALTEATASFDIRRPGSRLADHESDKGSSQPSIRSVIEDSQPVPVEPPLDNLTPHEDSGPSTEAPDPRVQLRATLDRMRSTDRVETVQASHPPNSAIEAPLARLKLTASGASEARKRSYFVLTSAGKPVFSSEEQDEDATTSYMGVMQAIISIFADEGDRLKVIKAGSVQIAFLMRTPLYYVCCSGFGEPLSVLRMHLDYLHLQVLSALSLTQLRRVFEQRHNFDLRRMLEGTEGFLKSMVISAQSSLALLTGSLEVFRINGATREAVGQALMPTEKRKDLLYAIVLAGGRVVTLIRPKGQHVHPADLHVLLNTINSSTSLTIPGSESWLPICLPRYNSSGFLHAYISFISVSIGIVFIGGNREAFFDCQEWKSNVAEKLQMAPTFKTLEASVVSQAYSLGDLSIAGLRHFIYKSKTYVQVTSPAWEGPYSEQDDRERLIRLYQETYDRMHLRKPATDHGKQPARLIYLLTEEEAVLGWSTSTFEMYVAISPLLPKTAVVAVAHSVSKWIDKHVDSLFLTAAPSF</sequence>
<dbReference type="GO" id="GO:0006623">
    <property type="term" value="P:protein targeting to vacuole"/>
    <property type="evidence" value="ECO:0007669"/>
    <property type="project" value="InterPro"/>
</dbReference>
<keyword evidence="10" id="KW-1185">Reference proteome</keyword>
<feature type="domain" description="FUZ/MON1/HPS1 second Longin" evidence="7">
    <location>
        <begin position="727"/>
        <end position="825"/>
    </location>
</feature>
<dbReference type="GO" id="GO:0032585">
    <property type="term" value="C:multivesicular body membrane"/>
    <property type="evidence" value="ECO:0007669"/>
    <property type="project" value="UniProtKB-SubCell"/>
</dbReference>
<feature type="compositionally biased region" description="Polar residues" evidence="5">
    <location>
        <begin position="337"/>
        <end position="346"/>
    </location>
</feature>
<dbReference type="PANTHER" id="PTHR13027">
    <property type="entry name" value="SAND PROTEIN-RELATED"/>
    <property type="match status" value="1"/>
</dbReference>
<dbReference type="Pfam" id="PF19036">
    <property type="entry name" value="Fuz_longin_1"/>
    <property type="match status" value="1"/>
</dbReference>
<reference evidence="9 10" key="2">
    <citation type="journal article" date="2012" name="Open Biol.">
        <title>Characteristics of nucleosomes and linker DNA regions on the genome of the basidiomycete Mixia osmundae revealed by mono- and dinucleosome mapping.</title>
        <authorList>
            <person name="Nishida H."/>
            <person name="Kondo S."/>
            <person name="Matsumoto T."/>
            <person name="Suzuki Y."/>
            <person name="Yoshikawa H."/>
            <person name="Taylor T.D."/>
            <person name="Sugiyama J."/>
        </authorList>
    </citation>
    <scope>NUCLEOTIDE SEQUENCE [LARGE SCALE GENOMIC DNA]</scope>
    <source>
        <strain evidence="10">CBS 9802 / IAM 14324 / JCM 22182 / KY 12970</strain>
    </source>
</reference>
<dbReference type="AlphaFoldDB" id="G7DVE4"/>
<dbReference type="EMBL" id="BABT02000039">
    <property type="protein sequence ID" value="GAA94554.1"/>
    <property type="molecule type" value="Genomic_DNA"/>
</dbReference>
<dbReference type="FunCoup" id="G7DVE4">
    <property type="interactions" value="200"/>
</dbReference>
<dbReference type="HOGENOM" id="CLU_299769_0_0_1"/>
<dbReference type="Pfam" id="PF19038">
    <property type="entry name" value="Fuz_longin_3"/>
    <property type="match status" value="1"/>
</dbReference>
<evidence type="ECO:0000259" key="7">
    <source>
        <dbReference type="Pfam" id="PF19037"/>
    </source>
</evidence>
<dbReference type="OrthoDB" id="272411at2759"/>
<protein>
    <recommendedName>
        <fullName evidence="3">Vacuolar fusion protein MON1</fullName>
    </recommendedName>
    <alternativeName>
        <fullName evidence="4">Vacuolar fusion protein mon1</fullName>
    </alternativeName>
</protein>
<evidence type="ECO:0000256" key="4">
    <source>
        <dbReference type="ARBA" id="ARBA00019201"/>
    </source>
</evidence>
<feature type="region of interest" description="Disordered" evidence="5">
    <location>
        <begin position="461"/>
        <end position="517"/>
    </location>
</feature>
<dbReference type="InterPro" id="IPR002347">
    <property type="entry name" value="SDR_fam"/>
</dbReference>
<evidence type="ECO:0000256" key="5">
    <source>
        <dbReference type="SAM" id="MobiDB-lite"/>
    </source>
</evidence>
<dbReference type="InParanoid" id="G7DVE4"/>
<dbReference type="Gene3D" id="3.40.50.720">
    <property type="entry name" value="NAD(P)-binding Rossmann-like Domain"/>
    <property type="match status" value="1"/>
</dbReference>
<evidence type="ECO:0000256" key="1">
    <source>
        <dbReference type="ARBA" id="ARBA00004380"/>
    </source>
</evidence>
<dbReference type="GO" id="GO:0035658">
    <property type="term" value="C:Mon1-Ccz1 complex"/>
    <property type="evidence" value="ECO:0007669"/>
    <property type="project" value="TreeGrafter"/>
</dbReference>
<dbReference type="InterPro" id="IPR004353">
    <property type="entry name" value="Mon1"/>
</dbReference>
<dbReference type="GO" id="GO:0016192">
    <property type="term" value="P:vesicle-mediated transport"/>
    <property type="evidence" value="ECO:0007669"/>
    <property type="project" value="InterPro"/>
</dbReference>
<feature type="region of interest" description="Disordered" evidence="5">
    <location>
        <begin position="328"/>
        <end position="360"/>
    </location>
</feature>
<dbReference type="PRINTS" id="PR01546">
    <property type="entry name" value="YEAST73DUF"/>
</dbReference>
<comment type="caution">
    <text evidence="9">The sequence shown here is derived from an EMBL/GenBank/DDBJ whole genome shotgun (WGS) entry which is preliminary data.</text>
</comment>
<comment type="subcellular location">
    <subcellularLocation>
        <location evidence="2">Endosome</location>
        <location evidence="2">Multivesicular body membrane</location>
        <topology evidence="2">Peripheral membrane protein</topology>
    </subcellularLocation>
    <subcellularLocation>
        <location evidence="1">Prevacuolar compartment membrane</location>
        <topology evidence="1">Peripheral membrane protein</topology>
    </subcellularLocation>
</comment>
<evidence type="ECO:0000313" key="9">
    <source>
        <dbReference type="EMBL" id="GAA94554.1"/>
    </source>
</evidence>
<feature type="domain" description="FUZ/MON1/HPS1 third Longin" evidence="8">
    <location>
        <begin position="855"/>
        <end position="961"/>
    </location>
</feature>
<dbReference type="SUPFAM" id="SSF51735">
    <property type="entry name" value="NAD(P)-binding Rossmann-fold domains"/>
    <property type="match status" value="1"/>
</dbReference>
<dbReference type="STRING" id="764103.G7DVE4"/>
<name>G7DVE4_MIXOS</name>
<dbReference type="InterPro" id="IPR043971">
    <property type="entry name" value="FUZ/MON1/HPS1_longin_2"/>
</dbReference>
<evidence type="ECO:0000313" key="10">
    <source>
        <dbReference type="Proteomes" id="UP000009131"/>
    </source>
</evidence>
<dbReference type="InterPro" id="IPR043972">
    <property type="entry name" value="FUZ/MON1/HPS1_longin_1"/>
</dbReference>
<evidence type="ECO:0000256" key="2">
    <source>
        <dbReference type="ARBA" id="ARBA00004440"/>
    </source>
</evidence>
<feature type="region of interest" description="Disordered" evidence="5">
    <location>
        <begin position="380"/>
        <end position="428"/>
    </location>
</feature>
<evidence type="ECO:0000256" key="3">
    <source>
        <dbReference type="ARBA" id="ARBA00018132"/>
    </source>
</evidence>
<feature type="domain" description="FUZ/MON1/HPS1 first Longin" evidence="6">
    <location>
        <begin position="566"/>
        <end position="687"/>
    </location>
</feature>
<organism evidence="9 10">
    <name type="scientific">Mixia osmundae (strain CBS 9802 / IAM 14324 / JCM 22182 / KY 12970)</name>
    <dbReference type="NCBI Taxonomy" id="764103"/>
    <lineage>
        <taxon>Eukaryota</taxon>
        <taxon>Fungi</taxon>
        <taxon>Dikarya</taxon>
        <taxon>Basidiomycota</taxon>
        <taxon>Pucciniomycotina</taxon>
        <taxon>Mixiomycetes</taxon>
        <taxon>Mixiales</taxon>
        <taxon>Mixiaceae</taxon>
        <taxon>Mixia</taxon>
    </lineage>
</organism>
<reference evidence="9 10" key="1">
    <citation type="journal article" date="2011" name="J. Gen. Appl. Microbiol.">
        <title>Draft genome sequencing of the enigmatic basidiomycete Mixia osmundae.</title>
        <authorList>
            <person name="Nishida H."/>
            <person name="Nagatsuka Y."/>
            <person name="Sugiyama J."/>
        </authorList>
    </citation>
    <scope>NUCLEOTIDE SEQUENCE [LARGE SCALE GENOMIC DNA]</scope>
    <source>
        <strain evidence="10">CBS 9802 / IAM 14324 / JCM 22182 / KY 12970</strain>
    </source>
</reference>
<gene>
    <name evidence="9" type="primary">Mo01206</name>
    <name evidence="9" type="ORF">E5Q_01206</name>
</gene>
<dbReference type="Pfam" id="PF00106">
    <property type="entry name" value="adh_short"/>
    <property type="match status" value="1"/>
</dbReference>
<feature type="compositionally biased region" description="Basic and acidic residues" evidence="5">
    <location>
        <begin position="461"/>
        <end position="474"/>
    </location>
</feature>